<dbReference type="Gene3D" id="3.40.50.1000">
    <property type="entry name" value="HAD superfamily/HAD-like"/>
    <property type="match status" value="1"/>
</dbReference>
<dbReference type="InterPro" id="IPR023214">
    <property type="entry name" value="HAD_sf"/>
</dbReference>
<dbReference type="NCBIfam" id="TIGR01484">
    <property type="entry name" value="HAD-SF-IIB"/>
    <property type="match status" value="1"/>
</dbReference>
<comment type="caution">
    <text evidence="1">The sequence shown here is derived from an EMBL/GenBank/DDBJ whole genome shotgun (WGS) entry which is preliminary data.</text>
</comment>
<dbReference type="PANTHER" id="PTHR10000">
    <property type="entry name" value="PHOSPHOSERINE PHOSPHATASE"/>
    <property type="match status" value="1"/>
</dbReference>
<dbReference type="InterPro" id="IPR036412">
    <property type="entry name" value="HAD-like_sf"/>
</dbReference>
<dbReference type="InterPro" id="IPR006379">
    <property type="entry name" value="HAD-SF_hydro_IIB"/>
</dbReference>
<name>A0A844ENP6_9LACO</name>
<dbReference type="GO" id="GO:0016791">
    <property type="term" value="F:phosphatase activity"/>
    <property type="evidence" value="ECO:0007669"/>
    <property type="project" value="TreeGrafter"/>
</dbReference>
<keyword evidence="1" id="KW-0378">Hydrolase</keyword>
<dbReference type="GO" id="GO:0000287">
    <property type="term" value="F:magnesium ion binding"/>
    <property type="evidence" value="ECO:0007669"/>
    <property type="project" value="TreeGrafter"/>
</dbReference>
<dbReference type="EMBL" id="WKKY01000710">
    <property type="protein sequence ID" value="MSE21944.1"/>
    <property type="molecule type" value="Genomic_DNA"/>
</dbReference>
<sequence length="109" mass="12302">MYKAVVFFDLDGTLFDNEKNVSDENVAAIKELRKNNILPVISTGRNIFEIQYVIDATGINSLVSANGSYVQYEGKKLKAEQIDNKVIEDILAFAKEQGDVISFYNNKEF</sequence>
<dbReference type="SUPFAM" id="SSF56784">
    <property type="entry name" value="HAD-like"/>
    <property type="match status" value="1"/>
</dbReference>
<proteinExistence type="predicted"/>
<accession>A0A844ENP6</accession>
<dbReference type="Proteomes" id="UP000491237">
    <property type="component" value="Unassembled WGS sequence"/>
</dbReference>
<dbReference type="AlphaFoldDB" id="A0A844ENP6"/>
<evidence type="ECO:0000313" key="1">
    <source>
        <dbReference type="EMBL" id="MSE21944.1"/>
    </source>
</evidence>
<evidence type="ECO:0000313" key="2">
    <source>
        <dbReference type="Proteomes" id="UP000491237"/>
    </source>
</evidence>
<organism evidence="1 2">
    <name type="scientific">Lentilactobacillus parabuchneri</name>
    <dbReference type="NCBI Taxonomy" id="152331"/>
    <lineage>
        <taxon>Bacteria</taxon>
        <taxon>Bacillati</taxon>
        <taxon>Bacillota</taxon>
        <taxon>Bacilli</taxon>
        <taxon>Lactobacillales</taxon>
        <taxon>Lactobacillaceae</taxon>
        <taxon>Lentilactobacillus</taxon>
    </lineage>
</organism>
<dbReference type="GO" id="GO:0005829">
    <property type="term" value="C:cytosol"/>
    <property type="evidence" value="ECO:0007669"/>
    <property type="project" value="TreeGrafter"/>
</dbReference>
<dbReference type="Pfam" id="PF08282">
    <property type="entry name" value="Hydrolase_3"/>
    <property type="match status" value="1"/>
</dbReference>
<reference evidence="1 2" key="1">
    <citation type="submission" date="2019-11" db="EMBL/GenBank/DDBJ databases">
        <title>Draft Genome Sequence of Plant Growth-Promoting Rhizosphere-Associated Bacteria.</title>
        <authorList>
            <person name="Vasilyev I.Y."/>
            <person name="Radchenko V."/>
            <person name="Ilnitskaya E.V."/>
        </authorList>
    </citation>
    <scope>NUCLEOTIDE SEQUENCE [LARGE SCALE GENOMIC DNA]</scope>
    <source>
        <strain evidence="1 2">VRA_07sq_f</strain>
    </source>
</reference>
<gene>
    <name evidence="1" type="ORF">GKC44_12025</name>
</gene>
<protein>
    <submittedName>
        <fullName evidence="1">HAD-IIB family hydrolase</fullName>
    </submittedName>
</protein>
<dbReference type="Gene3D" id="3.30.1240.10">
    <property type="match status" value="1"/>
</dbReference>
<dbReference type="PANTHER" id="PTHR10000:SF25">
    <property type="entry name" value="PHOSPHATASE YKRA-RELATED"/>
    <property type="match status" value="1"/>
</dbReference>
<feature type="non-terminal residue" evidence="1">
    <location>
        <position position="109"/>
    </location>
</feature>